<gene>
    <name evidence="3" type="ORF">MYCIT1_LOCUS17899</name>
</gene>
<organism evidence="3 4">
    <name type="scientific">Mycena citricolor</name>
    <dbReference type="NCBI Taxonomy" id="2018698"/>
    <lineage>
        <taxon>Eukaryota</taxon>
        <taxon>Fungi</taxon>
        <taxon>Dikarya</taxon>
        <taxon>Basidiomycota</taxon>
        <taxon>Agaricomycotina</taxon>
        <taxon>Agaricomycetes</taxon>
        <taxon>Agaricomycetidae</taxon>
        <taxon>Agaricales</taxon>
        <taxon>Marasmiineae</taxon>
        <taxon>Mycenaceae</taxon>
        <taxon>Mycena</taxon>
    </lineage>
</organism>
<feature type="region of interest" description="Disordered" evidence="1">
    <location>
        <begin position="27"/>
        <end position="49"/>
    </location>
</feature>
<comment type="caution">
    <text evidence="3">The sequence shown here is derived from an EMBL/GenBank/DDBJ whole genome shotgun (WGS) entry which is preliminary data.</text>
</comment>
<sequence length="170" mass="18580">MALTLGPPLPFVAPMRFFGSCLTATGAAGTGTSGSSSKSTATPSGTGEDVRPFLPPYRFMAGAGTPTPKIAAEPLCVISESPPFARFIDRLCSLLSSAARLIPCFASTTWLFLPFILFLVESTFITLFAAGRFVLFFFLPASRQWLRVKFIPDRSSWYQQQREVSWPPLE</sequence>
<keyword evidence="4" id="KW-1185">Reference proteome</keyword>
<evidence type="ECO:0000256" key="1">
    <source>
        <dbReference type="SAM" id="MobiDB-lite"/>
    </source>
</evidence>
<dbReference type="AlphaFoldDB" id="A0AAD2HBZ6"/>
<accession>A0AAD2HBZ6</accession>
<feature type="compositionally biased region" description="Low complexity" evidence="1">
    <location>
        <begin position="33"/>
        <end position="47"/>
    </location>
</feature>
<keyword evidence="2" id="KW-0812">Transmembrane</keyword>
<evidence type="ECO:0000313" key="3">
    <source>
        <dbReference type="EMBL" id="CAK5272266.1"/>
    </source>
</evidence>
<evidence type="ECO:0000313" key="4">
    <source>
        <dbReference type="Proteomes" id="UP001295794"/>
    </source>
</evidence>
<protein>
    <submittedName>
        <fullName evidence="3">Uncharacterized protein</fullName>
    </submittedName>
</protein>
<keyword evidence="2" id="KW-1133">Transmembrane helix</keyword>
<evidence type="ECO:0000256" key="2">
    <source>
        <dbReference type="SAM" id="Phobius"/>
    </source>
</evidence>
<feature type="transmembrane region" description="Helical" evidence="2">
    <location>
        <begin position="110"/>
        <end position="139"/>
    </location>
</feature>
<dbReference type="EMBL" id="CAVNYO010000181">
    <property type="protein sequence ID" value="CAK5272266.1"/>
    <property type="molecule type" value="Genomic_DNA"/>
</dbReference>
<name>A0AAD2HBZ6_9AGAR</name>
<reference evidence="3" key="1">
    <citation type="submission" date="2023-11" db="EMBL/GenBank/DDBJ databases">
        <authorList>
            <person name="De Vega J J."/>
            <person name="De Vega J J."/>
        </authorList>
    </citation>
    <scope>NUCLEOTIDE SEQUENCE</scope>
</reference>
<proteinExistence type="predicted"/>
<dbReference type="Proteomes" id="UP001295794">
    <property type="component" value="Unassembled WGS sequence"/>
</dbReference>
<keyword evidence="2" id="KW-0472">Membrane</keyword>